<dbReference type="HOGENOM" id="CLU_249537_0_0_1"/>
<dbReference type="Pfam" id="PF01822">
    <property type="entry name" value="WSC"/>
    <property type="match status" value="1"/>
</dbReference>
<feature type="compositionally biased region" description="Low complexity" evidence="1">
    <location>
        <begin position="1148"/>
        <end position="1157"/>
    </location>
</feature>
<feature type="compositionally biased region" description="Gly residues" evidence="1">
    <location>
        <begin position="1337"/>
        <end position="1352"/>
    </location>
</feature>
<feature type="compositionally biased region" description="Gly residues" evidence="1">
    <location>
        <begin position="502"/>
        <end position="511"/>
    </location>
</feature>
<sequence>MPTFAALSTGWKRLLAIVAFCVFCVMLPIAFTRPYLVTEAMTPELQQHSITPDHLGTEGHHNNSVGILELRGEMATNSPTLTLKHRDLLNDYLPDELQKRGLLGPGGIMPGKVLPSILSALNPNVVGALTSLAAAPLSTLIPDVPDIPNILPTVAVDGGAGLPLVPDLGGIALNPSELATVADDASDWMAAGISGLLSGATKLLPGNLPLATVVSEVVAHATAAADQVLNQVQNAAAQVADLAAKVETDVLSPDGALVGAGSLLDNLESTIDNIVNGVVADVADVVPNDLLDEVKSLVTGGLNSILDATNGPVAAVASIIDMNLCEAVKLVEGLLVTVTGVCGDMASVTSFSPTYTETPAAAVNGASPLNPTVTGGGGGGGGIVSASAAQSATMPLSTHAGTLTIWPSATGAQGSVPGGVNPTQPGPPGGATQPNPTSKPNGAGSNPSAPAGGNGISQSAPGSGSGFGGTGQPGPNGASSNGGNQPSAGSGSGSGSSNPGNGQPGSNGGNGISQTTLAGSNMGTPKVTPTATGQPIPLSPEGTGPNGSWTGGGNMPSPTGQPIGSPGTVLSIAPGSGGGLSGVTVSVTITSTLTIANGAGQTQTVYVYVLETLGESLADESWAAANIDSSSGYTTTLTATTSVYIPCPAQPPCPTTPPTGSSPSGQAGTGPCPGRGYTCDDCIDGWFCPPAQTPAQSGPNGCFGWPCAHCSSGWFCIAQQDVGTCTKPTASGPLPNPGGPISPAPLGPASFTVIPPLPVGQPPFNTVPPQPAGALPTIKDPANGWSYSGCWADQPLFAVLDFTPETSFGAVENEKCVRHCISNGYTIAATSFGNKCFCGQYLNGTRKLDDSACMSPCIGDSSQACGGDWSLLTYTPNGIPRGWAPVGEQPDPSPRPVPTIVELVFGGVEQSVTTADFVVGPTSGMDMASIIDSYGERYAQSQASLPDGVGPATQCSSTPGGPTGASLTAPGSGNGPTSQSVDTSPTQPGDGSNTSSSPRGGGGVAPGQQTPTSPGSISAPNVPGQQTPTSPGGGVTTPTITGGQNPSIPISGSPSPTVPGGGNPNTTPGGIGPSSSGYSGSSTNTNPGGGTNPSTPASGNPSPSASSPNGAGGVAPGQQSPTFPGGMGPSSIPTASSTPGMTPGGGNPPNTSPISPNNGGGIAPGQQTGQQTPTSPGGIGPSPNSPGGSIPNTPPTNSPGGNGPGGQGLSTPPGNNGGTPTTPGGGGGNLPTCTPGSSGINCIPPLPPGVGLPPTPAAGSSFPPTGGPLGPTPTQPGARSQGTISLPGVATPTNPNTSSTQSNPRGASMTAPGRQSPSTSSTIPASSGTDNGSGSVTPGGGNLTTGPGGSVPGGPSSPMPTGNPTGPGGNVPGITPTPTTGLNGGITPGQSQTPTNPINGGGPSSYSWPPGMVPYGDHPPFTTLAHMLSWKAPDGSAGAATLKAREVSGEEEANGVKIDMTSEQSATLGKGIHKKRIRWRDSL</sequence>
<feature type="compositionally biased region" description="Low complexity" evidence="1">
    <location>
        <begin position="1372"/>
        <end position="1381"/>
    </location>
</feature>
<keyword evidence="4" id="KW-1185">Reference proteome</keyword>
<accession>W3X726</accession>
<feature type="compositionally biased region" description="Low complexity" evidence="1">
    <location>
        <begin position="475"/>
        <end position="501"/>
    </location>
</feature>
<dbReference type="OrthoDB" id="2019572at2759"/>
<dbReference type="KEGG" id="pfy:PFICI_06826"/>
<dbReference type="PROSITE" id="PS51212">
    <property type="entry name" value="WSC"/>
    <property type="match status" value="1"/>
</dbReference>
<feature type="compositionally biased region" description="Gly residues" evidence="1">
    <location>
        <begin position="463"/>
        <end position="474"/>
    </location>
</feature>
<dbReference type="InParanoid" id="W3X726"/>
<feature type="compositionally biased region" description="Polar residues" evidence="1">
    <location>
        <begin position="953"/>
        <end position="998"/>
    </location>
</feature>
<dbReference type="RefSeq" id="XP_007833598.1">
    <property type="nucleotide sequence ID" value="XM_007835407.1"/>
</dbReference>
<feature type="compositionally biased region" description="Low complexity" evidence="1">
    <location>
        <begin position="1023"/>
        <end position="1055"/>
    </location>
</feature>
<dbReference type="InterPro" id="IPR002889">
    <property type="entry name" value="WSC_carb-bd"/>
</dbReference>
<feature type="compositionally biased region" description="Low complexity" evidence="1">
    <location>
        <begin position="1291"/>
        <end position="1304"/>
    </location>
</feature>
<feature type="region of interest" description="Disordered" evidence="1">
    <location>
        <begin position="942"/>
        <end position="1411"/>
    </location>
</feature>
<reference evidence="4" key="1">
    <citation type="journal article" date="2015" name="BMC Genomics">
        <title>Genomic and transcriptomic analysis of the endophytic fungus Pestalotiopsis fici reveals its lifestyle and high potential for synthesis of natural products.</title>
        <authorList>
            <person name="Wang X."/>
            <person name="Zhang X."/>
            <person name="Liu L."/>
            <person name="Xiang M."/>
            <person name="Wang W."/>
            <person name="Sun X."/>
            <person name="Che Y."/>
            <person name="Guo L."/>
            <person name="Liu G."/>
            <person name="Guo L."/>
            <person name="Wang C."/>
            <person name="Yin W.B."/>
            <person name="Stadler M."/>
            <person name="Zhang X."/>
            <person name="Liu X."/>
        </authorList>
    </citation>
    <scope>NUCLEOTIDE SEQUENCE [LARGE SCALE GENOMIC DNA]</scope>
    <source>
        <strain evidence="4">W106-1 / CGMCC3.15140</strain>
    </source>
</reference>
<dbReference type="eggNOG" id="KOG4157">
    <property type="taxonomic scope" value="Eukaryota"/>
</dbReference>
<feature type="compositionally biased region" description="Low complexity" evidence="1">
    <location>
        <begin position="430"/>
        <end position="462"/>
    </location>
</feature>
<organism evidence="3 4">
    <name type="scientific">Pestalotiopsis fici (strain W106-1 / CGMCC3.15140)</name>
    <dbReference type="NCBI Taxonomy" id="1229662"/>
    <lineage>
        <taxon>Eukaryota</taxon>
        <taxon>Fungi</taxon>
        <taxon>Dikarya</taxon>
        <taxon>Ascomycota</taxon>
        <taxon>Pezizomycotina</taxon>
        <taxon>Sordariomycetes</taxon>
        <taxon>Xylariomycetidae</taxon>
        <taxon>Amphisphaeriales</taxon>
        <taxon>Sporocadaceae</taxon>
        <taxon>Pestalotiopsis</taxon>
    </lineage>
</organism>
<protein>
    <recommendedName>
        <fullName evidence="2">WSC domain-containing protein</fullName>
    </recommendedName>
</protein>
<feature type="region of interest" description="Disordered" evidence="1">
    <location>
        <begin position="407"/>
        <end position="572"/>
    </location>
</feature>
<proteinExistence type="predicted"/>
<gene>
    <name evidence="3" type="ORF">PFICI_06826</name>
</gene>
<feature type="compositionally biased region" description="Low complexity" evidence="1">
    <location>
        <begin position="1064"/>
        <end position="1109"/>
    </location>
</feature>
<feature type="compositionally biased region" description="Polar residues" evidence="1">
    <location>
        <begin position="512"/>
        <end position="533"/>
    </location>
</feature>
<dbReference type="GeneID" id="19271839"/>
<feature type="compositionally biased region" description="Pro residues" evidence="1">
    <location>
        <begin position="1244"/>
        <end position="1256"/>
    </location>
</feature>
<feature type="domain" description="WSC" evidence="2">
    <location>
        <begin position="784"/>
        <end position="877"/>
    </location>
</feature>
<dbReference type="EMBL" id="KI912112">
    <property type="protein sequence ID" value="ETS81824.1"/>
    <property type="molecule type" value="Genomic_DNA"/>
</dbReference>
<feature type="compositionally biased region" description="Low complexity" evidence="1">
    <location>
        <begin position="1164"/>
        <end position="1191"/>
    </location>
</feature>
<feature type="compositionally biased region" description="Polar residues" evidence="1">
    <location>
        <begin position="1007"/>
        <end position="1019"/>
    </location>
</feature>
<evidence type="ECO:0000256" key="1">
    <source>
        <dbReference type="SAM" id="MobiDB-lite"/>
    </source>
</evidence>
<feature type="compositionally biased region" description="Low complexity" evidence="1">
    <location>
        <begin position="1316"/>
        <end position="1327"/>
    </location>
</feature>
<feature type="compositionally biased region" description="Low complexity" evidence="1">
    <location>
        <begin position="1353"/>
        <end position="1364"/>
    </location>
</feature>
<dbReference type="Proteomes" id="UP000030651">
    <property type="component" value="Unassembled WGS sequence"/>
</dbReference>
<dbReference type="OMA" id="GAPERAY"/>
<evidence type="ECO:0000313" key="3">
    <source>
        <dbReference type="EMBL" id="ETS81824.1"/>
    </source>
</evidence>
<evidence type="ECO:0000313" key="4">
    <source>
        <dbReference type="Proteomes" id="UP000030651"/>
    </source>
</evidence>
<name>W3X726_PESFW</name>
<evidence type="ECO:0000259" key="2">
    <source>
        <dbReference type="PROSITE" id="PS51212"/>
    </source>
</evidence>
<dbReference type="SMART" id="SM00321">
    <property type="entry name" value="WSC"/>
    <property type="match status" value="1"/>
</dbReference>
<feature type="compositionally biased region" description="Low complexity" evidence="1">
    <location>
        <begin position="1209"/>
        <end position="1222"/>
    </location>
</feature>